<name>A0A225WM91_9STRA</name>
<dbReference type="Pfam" id="PF13843">
    <property type="entry name" value="DDE_Tnp_1_7"/>
    <property type="match status" value="1"/>
</dbReference>
<accession>A0A225WM91</accession>
<protein>
    <recommendedName>
        <fullName evidence="2">PiggyBac transposable element-derived protein domain-containing protein</fullName>
    </recommendedName>
</protein>
<proteinExistence type="predicted"/>
<dbReference type="STRING" id="4795.A0A225WM91"/>
<gene>
    <name evidence="3" type="ORF">PHMEG_0007076</name>
</gene>
<dbReference type="OrthoDB" id="122438at2759"/>
<dbReference type="Proteomes" id="UP000198211">
    <property type="component" value="Unassembled WGS sequence"/>
</dbReference>
<dbReference type="InterPro" id="IPR029526">
    <property type="entry name" value="PGBD"/>
</dbReference>
<evidence type="ECO:0000256" key="1">
    <source>
        <dbReference type="SAM" id="MobiDB-lite"/>
    </source>
</evidence>
<feature type="region of interest" description="Disordered" evidence="1">
    <location>
        <begin position="179"/>
        <end position="198"/>
    </location>
</feature>
<sequence>MDRYYTSVPFAMHLLPRGFYSIGTVVTHRLGLCKAVVEKKKKRPADTERGTFTFSESTLVANMKMIHLWDNRPVHMLCTGGSIELDRVVRREKSGEKVEVACPKVLKNYQTYMGGVDVHDQLRLQRYSVQLAVRYKKYYKRLFLGFVDLAIANAFICLHLELCQLEECDWEIVRRSQGLQGTPTKRRAPQGPVEHKPVLTDEMRKGNKEGSMKRRTRACKVCTVLKQKISGGDTSSYCSGCVEKIQVVTGLPML</sequence>
<dbReference type="PANTHER" id="PTHR46599:SF3">
    <property type="entry name" value="PIGGYBAC TRANSPOSABLE ELEMENT-DERIVED PROTEIN 4"/>
    <property type="match status" value="1"/>
</dbReference>
<reference evidence="4" key="1">
    <citation type="submission" date="2017-03" db="EMBL/GenBank/DDBJ databases">
        <title>Phytopthora megakarya and P. palmivora, two closely related causual agents of cacao black pod achieved similar genome size and gene model numbers by different mechanisms.</title>
        <authorList>
            <person name="Ali S."/>
            <person name="Shao J."/>
            <person name="Larry D.J."/>
            <person name="Kronmiller B."/>
            <person name="Shen D."/>
            <person name="Strem M.D."/>
            <person name="Melnick R.L."/>
            <person name="Guiltinan M.J."/>
            <person name="Tyler B.M."/>
            <person name="Meinhardt L.W."/>
            <person name="Bailey B.A."/>
        </authorList>
    </citation>
    <scope>NUCLEOTIDE SEQUENCE [LARGE SCALE GENOMIC DNA]</scope>
    <source>
        <strain evidence="4">zdho120</strain>
    </source>
</reference>
<organism evidence="3 4">
    <name type="scientific">Phytophthora megakarya</name>
    <dbReference type="NCBI Taxonomy" id="4795"/>
    <lineage>
        <taxon>Eukaryota</taxon>
        <taxon>Sar</taxon>
        <taxon>Stramenopiles</taxon>
        <taxon>Oomycota</taxon>
        <taxon>Peronosporomycetes</taxon>
        <taxon>Peronosporales</taxon>
        <taxon>Peronosporaceae</taxon>
        <taxon>Phytophthora</taxon>
    </lineage>
</organism>
<feature type="domain" description="PiggyBac transposable element-derived protein" evidence="2">
    <location>
        <begin position="1"/>
        <end position="155"/>
    </location>
</feature>
<evidence type="ECO:0000259" key="2">
    <source>
        <dbReference type="Pfam" id="PF13843"/>
    </source>
</evidence>
<evidence type="ECO:0000313" key="4">
    <source>
        <dbReference type="Proteomes" id="UP000198211"/>
    </source>
</evidence>
<dbReference type="EMBL" id="NBNE01000538">
    <property type="protein sequence ID" value="OWZ18775.1"/>
    <property type="molecule type" value="Genomic_DNA"/>
</dbReference>
<evidence type="ECO:0000313" key="3">
    <source>
        <dbReference type="EMBL" id="OWZ18775.1"/>
    </source>
</evidence>
<keyword evidence="4" id="KW-1185">Reference proteome</keyword>
<dbReference type="PANTHER" id="PTHR46599">
    <property type="entry name" value="PIGGYBAC TRANSPOSABLE ELEMENT-DERIVED PROTEIN 4"/>
    <property type="match status" value="1"/>
</dbReference>
<comment type="caution">
    <text evidence="3">The sequence shown here is derived from an EMBL/GenBank/DDBJ whole genome shotgun (WGS) entry which is preliminary data.</text>
</comment>
<dbReference type="AlphaFoldDB" id="A0A225WM91"/>